<dbReference type="STRING" id="226506.SAMN04488519_10224"/>
<evidence type="ECO:0000313" key="2">
    <source>
        <dbReference type="Proteomes" id="UP000199564"/>
    </source>
</evidence>
<dbReference type="SUPFAM" id="SSF160574">
    <property type="entry name" value="BT0923-like"/>
    <property type="match status" value="1"/>
</dbReference>
<gene>
    <name evidence="1" type="ORF">SAMN04488519_10224</name>
</gene>
<dbReference type="AlphaFoldDB" id="A0A1I5BSQ6"/>
<name>A0A1I5BSQ6_9BACT</name>
<organism evidence="1 2">
    <name type="scientific">Algoriphagus ornithinivorans</name>
    <dbReference type="NCBI Taxonomy" id="226506"/>
    <lineage>
        <taxon>Bacteria</taxon>
        <taxon>Pseudomonadati</taxon>
        <taxon>Bacteroidota</taxon>
        <taxon>Cytophagia</taxon>
        <taxon>Cytophagales</taxon>
        <taxon>Cyclobacteriaceae</taxon>
        <taxon>Algoriphagus</taxon>
    </lineage>
</organism>
<sequence>MHNVRKLILVLVCLIPVLCFSQEKIEREKRVDEKAVPKAAIEWLYDAFEEIKKPKWYQEFFESGYSFEAKFFKDGRYFSVEFDSLGIIQDVEIEIPFDEIQPEVQKNLTAYWEETYTDFKLIKIQRQYSGEPDDLEDFFDENEVENILEQYEIEYIGKEKDGDEQIWEATFDAQGKFISKRVVIVRIMDNLIF</sequence>
<keyword evidence="2" id="KW-1185">Reference proteome</keyword>
<dbReference type="Proteomes" id="UP000199564">
    <property type="component" value="Unassembled WGS sequence"/>
</dbReference>
<reference evidence="2" key="1">
    <citation type="submission" date="2016-10" db="EMBL/GenBank/DDBJ databases">
        <authorList>
            <person name="Varghese N."/>
            <person name="Submissions S."/>
        </authorList>
    </citation>
    <scope>NUCLEOTIDE SEQUENCE [LARGE SCALE GENOMIC DNA]</scope>
    <source>
        <strain evidence="2">DSM 15282</strain>
    </source>
</reference>
<accession>A0A1I5BSQ6</accession>
<dbReference type="Gene3D" id="3.10.450.360">
    <property type="match status" value="1"/>
</dbReference>
<dbReference type="EMBL" id="FOVW01000002">
    <property type="protein sequence ID" value="SFN77749.1"/>
    <property type="molecule type" value="Genomic_DNA"/>
</dbReference>
<proteinExistence type="predicted"/>
<evidence type="ECO:0008006" key="3">
    <source>
        <dbReference type="Google" id="ProtNLM"/>
    </source>
</evidence>
<protein>
    <recommendedName>
        <fullName evidence="3">Beta-lactamase-inhibitor-like, PepSY-like</fullName>
    </recommendedName>
</protein>
<evidence type="ECO:0000313" key="1">
    <source>
        <dbReference type="EMBL" id="SFN77749.1"/>
    </source>
</evidence>